<sequence length="182" mass="18884">MKKTLTIILLGFIATANAQVIIGDATGTAATKTSVLLEFAAGQNKGLILPYVRTLPTSPTEGTLVLDASTATAARVKYYNGAWTDLSGKNGNVTSALSAQPTIAQAPEVATSKAIIGAATSTADGVLVLESTTKAMVLPTVADVQNIPSPSPGMMVYVAGVSPFFYKRLAVFNGTTWSFWKP</sequence>
<keyword evidence="3" id="KW-1185">Reference proteome</keyword>
<reference evidence="3" key="1">
    <citation type="submission" date="2016-10" db="EMBL/GenBank/DDBJ databases">
        <authorList>
            <person name="Varghese N."/>
            <person name="Submissions S."/>
        </authorList>
    </citation>
    <scope>NUCLEOTIDE SEQUENCE [LARGE SCALE GENOMIC DNA]</scope>
    <source>
        <strain evidence="3">DSM 21580</strain>
    </source>
</reference>
<dbReference type="EMBL" id="FNUS01000004">
    <property type="protein sequence ID" value="SEG27943.1"/>
    <property type="molecule type" value="Genomic_DNA"/>
</dbReference>
<protein>
    <submittedName>
        <fullName evidence="2">Uncharacterized protein</fullName>
    </submittedName>
</protein>
<dbReference type="AlphaFoldDB" id="A0A1H5YUM4"/>
<evidence type="ECO:0000256" key="1">
    <source>
        <dbReference type="SAM" id="SignalP"/>
    </source>
</evidence>
<keyword evidence="1" id="KW-0732">Signal</keyword>
<organism evidence="2 3">
    <name type="scientific">Halpernia humi</name>
    <dbReference type="NCBI Taxonomy" id="493375"/>
    <lineage>
        <taxon>Bacteria</taxon>
        <taxon>Pseudomonadati</taxon>
        <taxon>Bacteroidota</taxon>
        <taxon>Flavobacteriia</taxon>
        <taxon>Flavobacteriales</taxon>
        <taxon>Weeksellaceae</taxon>
        <taxon>Chryseobacterium group</taxon>
        <taxon>Halpernia</taxon>
    </lineage>
</organism>
<feature type="signal peptide" evidence="1">
    <location>
        <begin position="1"/>
        <end position="18"/>
    </location>
</feature>
<accession>A0A1H5YUM4</accession>
<gene>
    <name evidence="2" type="ORF">SAMN05421847_1876</name>
</gene>
<dbReference type="Proteomes" id="UP000236738">
    <property type="component" value="Unassembled WGS sequence"/>
</dbReference>
<proteinExistence type="predicted"/>
<evidence type="ECO:0000313" key="2">
    <source>
        <dbReference type="EMBL" id="SEG27943.1"/>
    </source>
</evidence>
<dbReference type="RefSeq" id="WP_103913833.1">
    <property type="nucleotide sequence ID" value="NZ_FNUS01000004.1"/>
</dbReference>
<evidence type="ECO:0000313" key="3">
    <source>
        <dbReference type="Proteomes" id="UP000236738"/>
    </source>
</evidence>
<feature type="chain" id="PRO_5009290918" evidence="1">
    <location>
        <begin position="19"/>
        <end position="182"/>
    </location>
</feature>
<name>A0A1H5YUM4_9FLAO</name>
<dbReference type="OrthoDB" id="705292at2"/>